<dbReference type="RefSeq" id="WP_245817961.1">
    <property type="nucleotide sequence ID" value="NZ_FZOU01000004.1"/>
</dbReference>
<reference evidence="2 3" key="1">
    <citation type="submission" date="2017-06" db="EMBL/GenBank/DDBJ databases">
        <authorList>
            <person name="Kim H.J."/>
            <person name="Triplett B.A."/>
        </authorList>
    </citation>
    <scope>NUCLEOTIDE SEQUENCE [LARGE SCALE GENOMIC DNA]</scope>
    <source>
        <strain evidence="2 3">DSM 18704</strain>
    </source>
</reference>
<evidence type="ECO:0000313" key="3">
    <source>
        <dbReference type="Proteomes" id="UP000198356"/>
    </source>
</evidence>
<dbReference type="Pfam" id="PF11306">
    <property type="entry name" value="DUF3108"/>
    <property type="match status" value="1"/>
</dbReference>
<accession>A0A239JP97</accession>
<feature type="chain" id="PRO_5012150468" description="DUF3108 domain-containing protein" evidence="1">
    <location>
        <begin position="25"/>
        <end position="273"/>
    </location>
</feature>
<sequence length="273" mass="30016">MLKRWNLSLLALLPILTLPATARAQLLGLGRPAVPVVIPTLQPPPADYVFPQHQTLTYSVDWRVFTAGTAVFQIDQAGTQQKVSATADTIGNVNMLFPVVDKFQAGFDTKTGCSTGFSKQLQEGRRKVNSELAFDYAAGKQTQTDRNMVKNTQTTKIANIPACVADSLSAIFYVASQKLAVGQQFRLPLADSLRTVTVTMVVEGKEEIKTPAGTFQTIRVQPKADEGVVKNRGNIWIWYTDDARHIPVQIRARATGSLLWGTITFHLQSIETK</sequence>
<dbReference type="EMBL" id="FZOU01000004">
    <property type="protein sequence ID" value="SNT07153.1"/>
    <property type="molecule type" value="Genomic_DNA"/>
</dbReference>
<dbReference type="Proteomes" id="UP000198356">
    <property type="component" value="Unassembled WGS sequence"/>
</dbReference>
<evidence type="ECO:0008006" key="4">
    <source>
        <dbReference type="Google" id="ProtNLM"/>
    </source>
</evidence>
<gene>
    <name evidence="2" type="ORF">SAMN05421770_10437</name>
</gene>
<keyword evidence="1" id="KW-0732">Signal</keyword>
<keyword evidence="3" id="KW-1185">Reference proteome</keyword>
<feature type="signal peptide" evidence="1">
    <location>
        <begin position="1"/>
        <end position="24"/>
    </location>
</feature>
<protein>
    <recommendedName>
        <fullName evidence="4">DUF3108 domain-containing protein</fullName>
    </recommendedName>
</protein>
<evidence type="ECO:0000313" key="2">
    <source>
        <dbReference type="EMBL" id="SNT07153.1"/>
    </source>
</evidence>
<proteinExistence type="predicted"/>
<dbReference type="AlphaFoldDB" id="A0A239JP97"/>
<organism evidence="2 3">
    <name type="scientific">Granulicella rosea</name>
    <dbReference type="NCBI Taxonomy" id="474952"/>
    <lineage>
        <taxon>Bacteria</taxon>
        <taxon>Pseudomonadati</taxon>
        <taxon>Acidobacteriota</taxon>
        <taxon>Terriglobia</taxon>
        <taxon>Terriglobales</taxon>
        <taxon>Acidobacteriaceae</taxon>
        <taxon>Granulicella</taxon>
    </lineage>
</organism>
<dbReference type="Gene3D" id="2.40.360.20">
    <property type="match status" value="1"/>
</dbReference>
<name>A0A239JP97_9BACT</name>
<dbReference type="InterPro" id="IPR021457">
    <property type="entry name" value="DUF3108"/>
</dbReference>
<evidence type="ECO:0000256" key="1">
    <source>
        <dbReference type="SAM" id="SignalP"/>
    </source>
</evidence>